<gene>
    <name evidence="1" type="ORF">UREG_01030</name>
</gene>
<evidence type="ECO:0000313" key="1">
    <source>
        <dbReference type="EMBL" id="EEP76181.1"/>
    </source>
</evidence>
<dbReference type="RefSeq" id="XP_002541514.1">
    <property type="nucleotide sequence ID" value="XM_002541468.1"/>
</dbReference>
<dbReference type="GeneID" id="8438234"/>
<dbReference type="KEGG" id="ure:UREG_01030"/>
<protein>
    <submittedName>
        <fullName evidence="1">Uncharacterized protein</fullName>
    </submittedName>
</protein>
<accession>C4JFL6</accession>
<keyword evidence="2" id="KW-1185">Reference proteome</keyword>
<name>C4JFL6_UNCRE</name>
<dbReference type="AlphaFoldDB" id="C4JFL6"/>
<sequence>MASLTATKKLPRREEQERWCYDRLDSAPDLALSNQVEAALPCLPRAPKGRQSFHPHFLEQKQRSGSHARSHALSQLGLRARVNLRSRRAYPLVD</sequence>
<dbReference type="InParanoid" id="C4JFL6"/>
<evidence type="ECO:0000313" key="2">
    <source>
        <dbReference type="Proteomes" id="UP000002058"/>
    </source>
</evidence>
<dbReference type="Proteomes" id="UP000002058">
    <property type="component" value="Unassembled WGS sequence"/>
</dbReference>
<proteinExistence type="predicted"/>
<dbReference type="HOGENOM" id="CLU_2387807_0_0_1"/>
<dbReference type="VEuPathDB" id="FungiDB:UREG_01030"/>
<reference evidence="2" key="1">
    <citation type="journal article" date="2009" name="Genome Res.">
        <title>Comparative genomic analyses of the human fungal pathogens Coccidioides and their relatives.</title>
        <authorList>
            <person name="Sharpton T.J."/>
            <person name="Stajich J.E."/>
            <person name="Rounsley S.D."/>
            <person name="Gardner M.J."/>
            <person name="Wortman J.R."/>
            <person name="Jordar V.S."/>
            <person name="Maiti R."/>
            <person name="Kodira C.D."/>
            <person name="Neafsey D.E."/>
            <person name="Zeng Q."/>
            <person name="Hung C.-Y."/>
            <person name="McMahan C."/>
            <person name="Muszewska A."/>
            <person name="Grynberg M."/>
            <person name="Mandel M.A."/>
            <person name="Kellner E.M."/>
            <person name="Barker B.M."/>
            <person name="Galgiani J.N."/>
            <person name="Orbach M.J."/>
            <person name="Kirkland T.N."/>
            <person name="Cole G.T."/>
            <person name="Henn M.R."/>
            <person name="Birren B.W."/>
            <person name="Taylor J.W."/>
        </authorList>
    </citation>
    <scope>NUCLEOTIDE SEQUENCE [LARGE SCALE GENOMIC DNA]</scope>
    <source>
        <strain evidence="2">UAMH 1704</strain>
    </source>
</reference>
<dbReference type="EMBL" id="CH476615">
    <property type="protein sequence ID" value="EEP76181.1"/>
    <property type="molecule type" value="Genomic_DNA"/>
</dbReference>
<organism evidence="1 2">
    <name type="scientific">Uncinocarpus reesii (strain UAMH 1704)</name>
    <dbReference type="NCBI Taxonomy" id="336963"/>
    <lineage>
        <taxon>Eukaryota</taxon>
        <taxon>Fungi</taxon>
        <taxon>Dikarya</taxon>
        <taxon>Ascomycota</taxon>
        <taxon>Pezizomycotina</taxon>
        <taxon>Eurotiomycetes</taxon>
        <taxon>Eurotiomycetidae</taxon>
        <taxon>Onygenales</taxon>
        <taxon>Onygenaceae</taxon>
        <taxon>Uncinocarpus</taxon>
    </lineage>
</organism>